<organism evidence="6 7">
    <name type="scientific">Pedococcus aerophilus</name>
    <dbReference type="NCBI Taxonomy" id="436356"/>
    <lineage>
        <taxon>Bacteria</taxon>
        <taxon>Bacillati</taxon>
        <taxon>Actinomycetota</taxon>
        <taxon>Actinomycetes</taxon>
        <taxon>Micrococcales</taxon>
        <taxon>Intrasporangiaceae</taxon>
        <taxon>Pedococcus</taxon>
    </lineage>
</organism>
<dbReference type="RefSeq" id="WP_344192461.1">
    <property type="nucleotide sequence ID" value="NZ_BAAARN010000001.1"/>
</dbReference>
<dbReference type="InterPro" id="IPR036107">
    <property type="entry name" value="CsrA_sf"/>
</dbReference>
<dbReference type="PANTHER" id="PTHR34984:SF1">
    <property type="entry name" value="CARBON STORAGE REGULATOR"/>
    <property type="match status" value="1"/>
</dbReference>
<keyword evidence="3 4" id="KW-0694">RNA-binding</keyword>
<feature type="region of interest" description="Disordered" evidence="5">
    <location>
        <begin position="75"/>
        <end position="112"/>
    </location>
</feature>
<evidence type="ECO:0000256" key="3">
    <source>
        <dbReference type="ARBA" id="ARBA00022884"/>
    </source>
</evidence>
<comment type="function">
    <text evidence="4">A translational regulator that binds mRNA to regulate translation initiation and/or mRNA stability. Usually binds in the 5'-UTR at or near the Shine-Dalgarno sequence preventing ribosome-binding, thus repressing translation. Its main target seems to be the major flagellin gene, while its function is anatagonized by FliW.</text>
</comment>
<evidence type="ECO:0000256" key="5">
    <source>
        <dbReference type="SAM" id="MobiDB-lite"/>
    </source>
</evidence>
<dbReference type="NCBIfam" id="NF002469">
    <property type="entry name" value="PRK01712.1"/>
    <property type="match status" value="1"/>
</dbReference>
<dbReference type="PANTHER" id="PTHR34984">
    <property type="entry name" value="CARBON STORAGE REGULATOR"/>
    <property type="match status" value="1"/>
</dbReference>
<evidence type="ECO:0000256" key="2">
    <source>
        <dbReference type="ARBA" id="ARBA00022845"/>
    </source>
</evidence>
<dbReference type="Gene3D" id="2.60.40.4380">
    <property type="entry name" value="Translational regulator CsrA"/>
    <property type="match status" value="1"/>
</dbReference>
<gene>
    <name evidence="4" type="primary">csrA</name>
    <name evidence="6" type="ORF">GCM10009867_18770</name>
</gene>
<sequence>MLVLSRRPQESFRIGHDIVITVLEVSGDKVRIGIDAPSHVKVHRQEVYLEVQKANLEAASASPSAAADLAAAIRGTSAKPATDEPADESAAPEPEATDVDGKDVQGKDRPAS</sequence>
<feature type="compositionally biased region" description="Basic and acidic residues" evidence="5">
    <location>
        <begin position="99"/>
        <end position="112"/>
    </location>
</feature>
<dbReference type="SUPFAM" id="SSF117130">
    <property type="entry name" value="CsrA-like"/>
    <property type="match status" value="1"/>
</dbReference>
<evidence type="ECO:0000313" key="6">
    <source>
        <dbReference type="EMBL" id="GAA2735735.1"/>
    </source>
</evidence>
<dbReference type="InterPro" id="IPR003751">
    <property type="entry name" value="CsrA"/>
</dbReference>
<evidence type="ECO:0000256" key="1">
    <source>
        <dbReference type="ARBA" id="ARBA00022490"/>
    </source>
</evidence>
<keyword evidence="7" id="KW-1185">Reference proteome</keyword>
<keyword evidence="4" id="KW-0678">Repressor</keyword>
<comment type="caution">
    <text evidence="6">The sequence shown here is derived from an EMBL/GenBank/DDBJ whole genome shotgun (WGS) entry which is preliminary data.</text>
</comment>
<keyword evidence="1 4" id="KW-0963">Cytoplasm</keyword>
<comment type="subcellular location">
    <subcellularLocation>
        <location evidence="4">Cytoplasm</location>
    </subcellularLocation>
</comment>
<keyword evidence="2 4" id="KW-0810">Translation regulation</keyword>
<dbReference type="Pfam" id="PF02599">
    <property type="entry name" value="CsrA"/>
    <property type="match status" value="1"/>
</dbReference>
<dbReference type="Proteomes" id="UP001501326">
    <property type="component" value="Unassembled WGS sequence"/>
</dbReference>
<dbReference type="NCBIfam" id="TIGR00202">
    <property type="entry name" value="csrA"/>
    <property type="match status" value="1"/>
</dbReference>
<keyword evidence="4" id="KW-1005">Bacterial flagellum biogenesis</keyword>
<evidence type="ECO:0000313" key="7">
    <source>
        <dbReference type="Proteomes" id="UP001501326"/>
    </source>
</evidence>
<comment type="similarity">
    <text evidence="4">Belongs to the CsrA/RsmA family.</text>
</comment>
<protein>
    <recommendedName>
        <fullName evidence="4">Translational regulator CsrA</fullName>
    </recommendedName>
</protein>
<proteinExistence type="inferred from homology"/>
<evidence type="ECO:0000256" key="4">
    <source>
        <dbReference type="HAMAP-Rule" id="MF_00167"/>
    </source>
</evidence>
<name>A0ABN3UMI1_9MICO</name>
<comment type="subunit">
    <text evidence="4">Homodimer; the beta-strands of each monomer intercalate to form a hydrophobic core, while the alpha-helices form wings that extend away from the core.</text>
</comment>
<dbReference type="HAMAP" id="MF_00167">
    <property type="entry name" value="CsrA"/>
    <property type="match status" value="1"/>
</dbReference>
<accession>A0ABN3UMI1</accession>
<dbReference type="EMBL" id="BAAARN010000001">
    <property type="protein sequence ID" value="GAA2735735.1"/>
    <property type="molecule type" value="Genomic_DNA"/>
</dbReference>
<reference evidence="6 7" key="1">
    <citation type="journal article" date="2019" name="Int. J. Syst. Evol. Microbiol.">
        <title>The Global Catalogue of Microorganisms (GCM) 10K type strain sequencing project: providing services to taxonomists for standard genome sequencing and annotation.</title>
        <authorList>
            <consortium name="The Broad Institute Genomics Platform"/>
            <consortium name="The Broad Institute Genome Sequencing Center for Infectious Disease"/>
            <person name="Wu L."/>
            <person name="Ma J."/>
        </authorList>
    </citation>
    <scope>NUCLEOTIDE SEQUENCE [LARGE SCALE GENOMIC DNA]</scope>
    <source>
        <strain evidence="6 7">JCM 16378</strain>
    </source>
</reference>